<dbReference type="EMBL" id="CP069110">
    <property type="protein sequence ID" value="QSS60675.1"/>
    <property type="molecule type" value="Genomic_DNA"/>
</dbReference>
<gene>
    <name evidence="2" type="ORF">I7I51_05476</name>
</gene>
<evidence type="ECO:0000256" key="1">
    <source>
        <dbReference type="SAM" id="MobiDB-lite"/>
    </source>
</evidence>
<reference evidence="2" key="1">
    <citation type="submission" date="2021-01" db="EMBL/GenBank/DDBJ databases">
        <title>Chromosome-level genome assembly of a human fungal pathogen reveals clustering of transcriptionally co-regulated genes.</title>
        <authorList>
            <person name="Voorhies M."/>
            <person name="Cohen S."/>
            <person name="Shea T.P."/>
            <person name="Petrus S."/>
            <person name="Munoz J.F."/>
            <person name="Poplawski S."/>
            <person name="Goldman W.E."/>
            <person name="Michael T."/>
            <person name="Cuomo C.A."/>
            <person name="Sil A."/>
            <person name="Beyhan S."/>
        </authorList>
    </citation>
    <scope>NUCLEOTIDE SEQUENCE</scope>
    <source>
        <strain evidence="2">WU24</strain>
    </source>
</reference>
<evidence type="ECO:0000313" key="2">
    <source>
        <dbReference type="EMBL" id="QSS60675.1"/>
    </source>
</evidence>
<dbReference type="VEuPathDB" id="FungiDB:I7I51_05476"/>
<name>A0A8A1M4Y1_AJECA</name>
<accession>A0A8A1M4Y1</accession>
<evidence type="ECO:0000313" key="3">
    <source>
        <dbReference type="Proteomes" id="UP000663671"/>
    </source>
</evidence>
<protein>
    <submittedName>
        <fullName evidence="2">Uncharacterized protein</fullName>
    </submittedName>
</protein>
<feature type="compositionally biased region" description="Basic and acidic residues" evidence="1">
    <location>
        <begin position="30"/>
        <end position="59"/>
    </location>
</feature>
<organism evidence="2 3">
    <name type="scientific">Ajellomyces capsulatus</name>
    <name type="common">Darling's disease fungus</name>
    <name type="synonym">Histoplasma capsulatum</name>
    <dbReference type="NCBI Taxonomy" id="5037"/>
    <lineage>
        <taxon>Eukaryota</taxon>
        <taxon>Fungi</taxon>
        <taxon>Dikarya</taxon>
        <taxon>Ascomycota</taxon>
        <taxon>Pezizomycotina</taxon>
        <taxon>Eurotiomycetes</taxon>
        <taxon>Eurotiomycetidae</taxon>
        <taxon>Onygenales</taxon>
        <taxon>Ajellomycetaceae</taxon>
        <taxon>Histoplasma</taxon>
    </lineage>
</organism>
<proteinExistence type="predicted"/>
<sequence length="585" mass="66811">MPHCIQPNLSVCQIETFLASRTLLPEGSLDLERQRRQDAEAEARSERRRREEEQRHESEDREAELECANKVCKTALGHLDGRVLAESNPEVLPNHRLRLMRTSLPGLFLKSDASSSDFPPPDKDIINWTSWRTRKGARYAQTTAGERELNDNRQTGDLLNRLLITEAHSLMRGTALRFRCPCLQDSLLIFRVSSVTFLKDRQADSDLARFLTDKRDGDKRPMELTFCRYASHFLGLYSHLLTNRSKGKWYRLHEPRSRIRSPNEPETVRRIKSIIASLDNLEEWESVSFPSPLQSNLDYVYTIDVDAGTLIITRWESLDGLLQPFPGQIPLSCLDGSHGLTLDSLTRVPGEISEPEDGGAPATPQVVPNQLLIHPGPPTTLNELQFRISRDFCFIWRFFIDDPMTWRYPSMAFNTIAIGLLRIAAWDLEVSSDSQIHYPENRVNFPYWDAPQTDIFWFHGYLVVLHGNINTKSSILAAISKAQFFLEVSHKDAAHLIILSLRHVAFVEVSSKVSIIELRSDFVVLETITCPQGTPRSWFAFRNFGSHPRILQSQGRIDTVTIFLYFSRAVLLNNSADSTFDATKF</sequence>
<feature type="region of interest" description="Disordered" evidence="1">
    <location>
        <begin position="30"/>
        <end position="64"/>
    </location>
</feature>
<dbReference type="OrthoDB" id="4175784at2759"/>
<dbReference type="Proteomes" id="UP000663671">
    <property type="component" value="Chromosome 4"/>
</dbReference>
<dbReference type="AlphaFoldDB" id="A0A8A1M4Y1"/>